<accession>A0A4V3YXH6</accession>
<feature type="domain" description="Bacterial repeat" evidence="3">
    <location>
        <begin position="193"/>
        <end position="270"/>
    </location>
</feature>
<evidence type="ECO:0000259" key="3">
    <source>
        <dbReference type="Pfam" id="PF18998"/>
    </source>
</evidence>
<reference evidence="4 5" key="1">
    <citation type="submission" date="2019-04" db="EMBL/GenBank/DDBJ databases">
        <title>Lampropedia sp YIM MLB12 draf genome.</title>
        <authorList>
            <person name="Wang Y.-X."/>
        </authorList>
    </citation>
    <scope>NUCLEOTIDE SEQUENCE [LARGE SCALE GENOMIC DNA]</scope>
    <source>
        <strain evidence="4 5">YIM MLB12</strain>
    </source>
</reference>
<dbReference type="EMBL" id="SSWX01000004">
    <property type="protein sequence ID" value="THJ35172.1"/>
    <property type="molecule type" value="Genomic_DNA"/>
</dbReference>
<keyword evidence="1" id="KW-0812">Transmembrane</keyword>
<evidence type="ECO:0000313" key="4">
    <source>
        <dbReference type="EMBL" id="THJ35172.1"/>
    </source>
</evidence>
<dbReference type="OrthoDB" id="8805901at2"/>
<dbReference type="Pfam" id="PF07603">
    <property type="entry name" value="Lcl_C"/>
    <property type="match status" value="1"/>
</dbReference>
<comment type="caution">
    <text evidence="4">The sequence shown here is derived from an EMBL/GenBank/DDBJ whole genome shotgun (WGS) entry which is preliminary data.</text>
</comment>
<keyword evidence="1" id="KW-0472">Membrane</keyword>
<protein>
    <submittedName>
        <fullName evidence="4">DUF1566 domain-containing protein</fullName>
    </submittedName>
</protein>
<dbReference type="Pfam" id="PF18998">
    <property type="entry name" value="Flg_new_2"/>
    <property type="match status" value="2"/>
</dbReference>
<organism evidence="4 5">
    <name type="scientific">Lampropedia aestuarii</name>
    <dbReference type="NCBI Taxonomy" id="2562762"/>
    <lineage>
        <taxon>Bacteria</taxon>
        <taxon>Pseudomonadati</taxon>
        <taxon>Pseudomonadota</taxon>
        <taxon>Betaproteobacteria</taxon>
        <taxon>Burkholderiales</taxon>
        <taxon>Comamonadaceae</taxon>
        <taxon>Lampropedia</taxon>
    </lineage>
</organism>
<dbReference type="InterPro" id="IPR013783">
    <property type="entry name" value="Ig-like_fold"/>
</dbReference>
<dbReference type="NCBIfam" id="NF041766">
    <property type="entry name" value="choice_anch_U"/>
    <property type="match status" value="1"/>
</dbReference>
<dbReference type="RefSeq" id="WP_136405369.1">
    <property type="nucleotide sequence ID" value="NZ_SSWX01000004.1"/>
</dbReference>
<dbReference type="InterPro" id="IPR011460">
    <property type="entry name" value="Lcl_C"/>
</dbReference>
<sequence length="615" mass="64360">MKIEAIWLRMALLWVLGIGSAMANSPPYRIPVASNPAVALDTTTGLTSSGLIWMRCAVGMDFHNTPPNGACVTNDPAAEAYTNPAQALSYAQAQTAADNANSANNGAGTHGINTWKLPTMQELNSLLMPENSRPPNYENTVFPNLDTSQPYWTNFHFGFMAATVDFASGRMTTGAPPATGYLLLVSAPDANLHTVTLTAGEHGVVIGSSILAESKTGTVTFEVQPDAGYVLSAVQKTSGDCLETALPMLNQITAIVGEQNCALTAEFQRDPSKVMITTEVQPAMGGNITCSPAGPFFPKGSSVICKATANAGFTFKTLQLNNSAPTTDNELPMTNLLYDRVLKATFAPITSISGTTVPTPGTSGVAGPAMAEIVEGGGSACHFDESVSQFVAAPTSGLPAGTAMPQGMLQFTLRDCDATRVTMRVTWPQPLTDARKFGLAEQGATVPSLFAPTDLHINGHVMTYTLQDGQLGDDDWATNGVIVDPIGATVFTALAITPATLPATMADHPISVQLASPDAAAPAVFSSANLPAGLLLSPTGQLTGTLSAGTYPFTISVADANGSSGSITYHWVVSAVPVPVPTLSAWSLVVLFMLLAMVTHRAQKTRRPQHQRPHQ</sequence>
<dbReference type="PANTHER" id="PTHR35812">
    <property type="entry name" value="LIPOPROTEIN"/>
    <property type="match status" value="1"/>
</dbReference>
<dbReference type="Gene3D" id="2.60.40.10">
    <property type="entry name" value="Immunoglobulins"/>
    <property type="match status" value="1"/>
</dbReference>
<dbReference type="Pfam" id="PF05345">
    <property type="entry name" value="He_PIG"/>
    <property type="match status" value="1"/>
</dbReference>
<dbReference type="AlphaFoldDB" id="A0A4V3YXH6"/>
<evidence type="ECO:0000259" key="2">
    <source>
        <dbReference type="Pfam" id="PF07603"/>
    </source>
</evidence>
<evidence type="ECO:0000256" key="1">
    <source>
        <dbReference type="SAM" id="Phobius"/>
    </source>
</evidence>
<dbReference type="InterPro" id="IPR053784">
    <property type="entry name" value="Choice_anch_U_dom"/>
</dbReference>
<dbReference type="InterPro" id="IPR044060">
    <property type="entry name" value="Bacterial_rp_domain"/>
</dbReference>
<name>A0A4V3YXH6_9BURK</name>
<keyword evidence="1" id="KW-1133">Transmembrane helix</keyword>
<feature type="domain" description="Bacterial repeat" evidence="3">
    <location>
        <begin position="277"/>
        <end position="349"/>
    </location>
</feature>
<feature type="domain" description="Lcl C-terminal" evidence="2">
    <location>
        <begin position="48"/>
        <end position="185"/>
    </location>
</feature>
<dbReference type="PANTHER" id="PTHR35812:SF1">
    <property type="entry name" value="LIPOPROTEIN"/>
    <property type="match status" value="1"/>
</dbReference>
<dbReference type="Proteomes" id="UP000306236">
    <property type="component" value="Unassembled WGS sequence"/>
</dbReference>
<gene>
    <name evidence="4" type="ORF">E8K88_04000</name>
</gene>
<proteinExistence type="predicted"/>
<keyword evidence="5" id="KW-1185">Reference proteome</keyword>
<feature type="transmembrane region" description="Helical" evidence="1">
    <location>
        <begin position="583"/>
        <end position="602"/>
    </location>
</feature>
<evidence type="ECO:0000313" key="5">
    <source>
        <dbReference type="Proteomes" id="UP000306236"/>
    </source>
</evidence>